<dbReference type="Proteomes" id="UP001476950">
    <property type="component" value="Unassembled WGS sequence"/>
</dbReference>
<dbReference type="SUPFAM" id="SSF48013">
    <property type="entry name" value="NusB-like"/>
    <property type="match status" value="1"/>
</dbReference>
<proteinExistence type="inferred from homology"/>
<dbReference type="RefSeq" id="WP_190446777.1">
    <property type="nucleotide sequence ID" value="NZ_JAMPLM010000022.1"/>
</dbReference>
<dbReference type="PANTHER" id="PTHR11078:SF3">
    <property type="entry name" value="ANTITERMINATION NUSB DOMAIN-CONTAINING PROTEIN"/>
    <property type="match status" value="1"/>
</dbReference>
<dbReference type="HAMAP" id="MF_00073">
    <property type="entry name" value="NusB"/>
    <property type="match status" value="1"/>
</dbReference>
<comment type="caution">
    <text evidence="8">The sequence shown here is derived from an EMBL/GenBank/DDBJ whole genome shotgun (WGS) entry which is preliminary data.</text>
</comment>
<keyword evidence="5 6" id="KW-0804">Transcription</keyword>
<evidence type="ECO:0000313" key="9">
    <source>
        <dbReference type="Proteomes" id="UP001476950"/>
    </source>
</evidence>
<sequence length="209" mass="23365">MQARRIARELALLSVSQLPSNPERLEMQQLQNVVVAAVRTLTSEAQDALETASAELQQGSARLLTSETRAVDVESARAMVNEAIALTQTAINRLGVAMDVPEFIQLANQQDVRHYALEIISKLKANREQIDQILSTALVDWQLSRLAWIDRDILRIAVTEIVFLGIPDRVAANEAVELAKRYSGEDGHRFINGVLRRVVEQLKTEKKVM</sequence>
<evidence type="ECO:0000259" key="7">
    <source>
        <dbReference type="Pfam" id="PF01029"/>
    </source>
</evidence>
<dbReference type="NCBIfam" id="TIGR01951">
    <property type="entry name" value="nusB"/>
    <property type="match status" value="1"/>
</dbReference>
<feature type="domain" description="NusB/RsmB/TIM44" evidence="7">
    <location>
        <begin position="107"/>
        <end position="199"/>
    </location>
</feature>
<protein>
    <recommendedName>
        <fullName evidence="6">Transcription antitermination protein NusB</fullName>
    </recommendedName>
    <alternativeName>
        <fullName evidence="6">Antitermination factor NusB</fullName>
    </alternativeName>
</protein>
<comment type="similarity">
    <text evidence="1 6">Belongs to the NusB family.</text>
</comment>
<keyword evidence="3 6" id="KW-0694">RNA-binding</keyword>
<keyword evidence="4 6" id="KW-0805">Transcription regulation</keyword>
<dbReference type="Gene3D" id="1.10.940.10">
    <property type="entry name" value="NusB-like"/>
    <property type="match status" value="1"/>
</dbReference>
<evidence type="ECO:0000256" key="2">
    <source>
        <dbReference type="ARBA" id="ARBA00022814"/>
    </source>
</evidence>
<dbReference type="InterPro" id="IPR011605">
    <property type="entry name" value="NusB_fam"/>
</dbReference>
<evidence type="ECO:0000256" key="3">
    <source>
        <dbReference type="ARBA" id="ARBA00022884"/>
    </source>
</evidence>
<evidence type="ECO:0000313" key="8">
    <source>
        <dbReference type="EMBL" id="MEP1060826.1"/>
    </source>
</evidence>
<keyword evidence="9" id="KW-1185">Reference proteome</keyword>
<comment type="function">
    <text evidence="6">Involved in transcription antitermination. Required for transcription of ribosomal RNA (rRNA) genes. Binds specifically to the boxA antiterminator sequence of the ribosomal RNA (rrn) operons.</text>
</comment>
<keyword evidence="2 6" id="KW-0889">Transcription antitermination</keyword>
<dbReference type="PANTHER" id="PTHR11078">
    <property type="entry name" value="N UTILIZATION SUBSTANCE PROTEIN B-RELATED"/>
    <property type="match status" value="1"/>
</dbReference>
<evidence type="ECO:0000256" key="6">
    <source>
        <dbReference type="HAMAP-Rule" id="MF_00073"/>
    </source>
</evidence>
<evidence type="ECO:0000256" key="1">
    <source>
        <dbReference type="ARBA" id="ARBA00005952"/>
    </source>
</evidence>
<accession>A0ABV0KPA8</accession>
<gene>
    <name evidence="6 8" type="primary">nusB</name>
    <name evidence="8" type="ORF">NDI38_20550</name>
</gene>
<organism evidence="8 9">
    <name type="scientific">Stenomitos frigidus AS-A4</name>
    <dbReference type="NCBI Taxonomy" id="2933935"/>
    <lineage>
        <taxon>Bacteria</taxon>
        <taxon>Bacillati</taxon>
        <taxon>Cyanobacteriota</taxon>
        <taxon>Cyanophyceae</taxon>
        <taxon>Leptolyngbyales</taxon>
        <taxon>Leptolyngbyaceae</taxon>
        <taxon>Stenomitos</taxon>
    </lineage>
</organism>
<dbReference type="InterPro" id="IPR035926">
    <property type="entry name" value="NusB-like_sf"/>
</dbReference>
<reference evidence="8 9" key="1">
    <citation type="submission" date="2022-04" db="EMBL/GenBank/DDBJ databases">
        <title>Positive selection, recombination, and allopatry shape intraspecific diversity of widespread and dominant cyanobacteria.</title>
        <authorList>
            <person name="Wei J."/>
            <person name="Shu W."/>
            <person name="Hu C."/>
        </authorList>
    </citation>
    <scope>NUCLEOTIDE SEQUENCE [LARGE SCALE GENOMIC DNA]</scope>
    <source>
        <strain evidence="8 9">AS-A4</strain>
    </source>
</reference>
<evidence type="ECO:0000256" key="5">
    <source>
        <dbReference type="ARBA" id="ARBA00023163"/>
    </source>
</evidence>
<evidence type="ECO:0000256" key="4">
    <source>
        <dbReference type="ARBA" id="ARBA00023015"/>
    </source>
</evidence>
<dbReference type="EMBL" id="JAMPLM010000022">
    <property type="protein sequence ID" value="MEP1060826.1"/>
    <property type="molecule type" value="Genomic_DNA"/>
</dbReference>
<dbReference type="Pfam" id="PF01029">
    <property type="entry name" value="NusB"/>
    <property type="match status" value="1"/>
</dbReference>
<dbReference type="InterPro" id="IPR006027">
    <property type="entry name" value="NusB_RsmB_TIM44"/>
</dbReference>
<name>A0ABV0KPA8_9CYAN</name>